<dbReference type="EMBL" id="JBICBT010000968">
    <property type="protein sequence ID" value="KAL3089930.1"/>
    <property type="molecule type" value="Genomic_DNA"/>
</dbReference>
<evidence type="ECO:0000256" key="1">
    <source>
        <dbReference type="SAM" id="Coils"/>
    </source>
</evidence>
<name>A0ABD2JH29_9BILA</name>
<dbReference type="InterPro" id="IPR013320">
    <property type="entry name" value="ConA-like_dom_sf"/>
</dbReference>
<evidence type="ECO:0000259" key="2">
    <source>
        <dbReference type="PROSITE" id="PS50188"/>
    </source>
</evidence>
<feature type="coiled-coil region" evidence="1">
    <location>
        <begin position="48"/>
        <end position="201"/>
    </location>
</feature>
<dbReference type="CDD" id="cd12885">
    <property type="entry name" value="SPRY_RanBP_like"/>
    <property type="match status" value="1"/>
</dbReference>
<dbReference type="InterPro" id="IPR043136">
    <property type="entry name" value="B30.2/SPRY_sf"/>
</dbReference>
<dbReference type="InterPro" id="IPR001870">
    <property type="entry name" value="B30.2/SPRY"/>
</dbReference>
<organism evidence="3 4">
    <name type="scientific">Heterodera trifolii</name>
    <dbReference type="NCBI Taxonomy" id="157864"/>
    <lineage>
        <taxon>Eukaryota</taxon>
        <taxon>Metazoa</taxon>
        <taxon>Ecdysozoa</taxon>
        <taxon>Nematoda</taxon>
        <taxon>Chromadorea</taxon>
        <taxon>Rhabditida</taxon>
        <taxon>Tylenchina</taxon>
        <taxon>Tylenchomorpha</taxon>
        <taxon>Tylenchoidea</taxon>
        <taxon>Heteroderidae</taxon>
        <taxon>Heteroderinae</taxon>
        <taxon>Heterodera</taxon>
    </lineage>
</organism>
<keyword evidence="4" id="KW-1185">Reference proteome</keyword>
<gene>
    <name evidence="3" type="ORF">niasHT_028923</name>
</gene>
<accession>A0ABD2JH29</accession>
<proteinExistence type="predicted"/>
<protein>
    <recommendedName>
        <fullName evidence="2">B30.2/SPRY domain-containing protein</fullName>
    </recommendedName>
</protein>
<dbReference type="InterPro" id="IPR003877">
    <property type="entry name" value="SPRY_dom"/>
</dbReference>
<dbReference type="Proteomes" id="UP001620626">
    <property type="component" value="Unassembled WGS sequence"/>
</dbReference>
<keyword evidence="1" id="KW-0175">Coiled coil</keyword>
<comment type="caution">
    <text evidence="3">The sequence shown here is derived from an EMBL/GenBank/DDBJ whole genome shotgun (WGS) entry which is preliminary data.</text>
</comment>
<evidence type="ECO:0000313" key="4">
    <source>
        <dbReference type="Proteomes" id="UP001620626"/>
    </source>
</evidence>
<dbReference type="PROSITE" id="PS50188">
    <property type="entry name" value="B302_SPRY"/>
    <property type="match status" value="1"/>
</dbReference>
<dbReference type="SUPFAM" id="SSF49899">
    <property type="entry name" value="Concanavalin A-like lectins/glucanases"/>
    <property type="match status" value="1"/>
</dbReference>
<reference evidence="3 4" key="1">
    <citation type="submission" date="2024-10" db="EMBL/GenBank/DDBJ databases">
        <authorList>
            <person name="Kim D."/>
        </authorList>
    </citation>
    <scope>NUCLEOTIDE SEQUENCE [LARGE SCALE GENOMIC DNA]</scope>
    <source>
        <strain evidence="3">BH-2024</strain>
    </source>
</reference>
<sequence length="399" mass="46531">MSISTNSTNSDDFFSNDCEMNYDELSLATEEAVVKKNGESFTTDRQQLKELSEKFAKMELVLKNTKLELKNIFMANQQQNELVGQIKQLKDEQKNYLARVDELEKEQKHLQQEKNELKNAHKDMEEKMNNLEETLCRKLDAFQQKAFQAELEKKHLLEQIETVQAKVGKMEMENHQQKVSIDQIKKLQDKQNKKINALEKEPKEKHIEMTLLNFQQNCWDVNACHNGLKITDDKCLTVVHIGRREIELRIVFATHPIWLDNNSSGFYYFEILIKNMKYYCFGQIFFGFADKKQIKLEETIVPSDFGTYSYISQGNFNINGEWMEVDSFDENDIVGCGINWATRQVFYTKNGRRHGSFHLVDNSSNAVPDQLFPFVSLYTIGDEIEANFGPNFKFNLATL</sequence>
<dbReference type="Pfam" id="PF00622">
    <property type="entry name" value="SPRY"/>
    <property type="match status" value="1"/>
</dbReference>
<dbReference type="Gene3D" id="2.60.120.920">
    <property type="match status" value="1"/>
</dbReference>
<dbReference type="InterPro" id="IPR044736">
    <property type="entry name" value="Gid1/RanBPM/SPLA_SPRY"/>
</dbReference>
<dbReference type="AlphaFoldDB" id="A0ABD2JH29"/>
<evidence type="ECO:0000313" key="3">
    <source>
        <dbReference type="EMBL" id="KAL3089930.1"/>
    </source>
</evidence>
<dbReference type="SMART" id="SM00449">
    <property type="entry name" value="SPRY"/>
    <property type="match status" value="1"/>
</dbReference>
<feature type="domain" description="B30.2/SPRY" evidence="2">
    <location>
        <begin position="197"/>
        <end position="393"/>
    </location>
</feature>